<protein>
    <submittedName>
        <fullName evidence="1">Uncharacterized protein</fullName>
    </submittedName>
</protein>
<dbReference type="AlphaFoldDB" id="A0A9J5WF56"/>
<sequence length="93" mass="11022">MNHFAFQWIIRASSGLGSDKMANQMVMFHSNFVMSLKTQAKNDYIHWKVQVAHIENKMRKRHLGWFGNVLSRDLKSHGRKELSRKTYNLLKDM</sequence>
<evidence type="ECO:0000313" key="1">
    <source>
        <dbReference type="EMBL" id="KAG5573510.1"/>
    </source>
</evidence>
<organism evidence="1 2">
    <name type="scientific">Solanum commersonii</name>
    <name type="common">Commerson's wild potato</name>
    <name type="synonym">Commerson's nightshade</name>
    <dbReference type="NCBI Taxonomy" id="4109"/>
    <lineage>
        <taxon>Eukaryota</taxon>
        <taxon>Viridiplantae</taxon>
        <taxon>Streptophyta</taxon>
        <taxon>Embryophyta</taxon>
        <taxon>Tracheophyta</taxon>
        <taxon>Spermatophyta</taxon>
        <taxon>Magnoliopsida</taxon>
        <taxon>eudicotyledons</taxon>
        <taxon>Gunneridae</taxon>
        <taxon>Pentapetalae</taxon>
        <taxon>asterids</taxon>
        <taxon>lamiids</taxon>
        <taxon>Solanales</taxon>
        <taxon>Solanaceae</taxon>
        <taxon>Solanoideae</taxon>
        <taxon>Solaneae</taxon>
        <taxon>Solanum</taxon>
    </lineage>
</organism>
<dbReference type="EMBL" id="JACXVP010000012">
    <property type="protein sequence ID" value="KAG5573510.1"/>
    <property type="molecule type" value="Genomic_DNA"/>
</dbReference>
<evidence type="ECO:0000313" key="2">
    <source>
        <dbReference type="Proteomes" id="UP000824120"/>
    </source>
</evidence>
<comment type="caution">
    <text evidence="1">The sequence shown here is derived from an EMBL/GenBank/DDBJ whole genome shotgun (WGS) entry which is preliminary data.</text>
</comment>
<name>A0A9J5WF56_SOLCO</name>
<keyword evidence="2" id="KW-1185">Reference proteome</keyword>
<dbReference type="Proteomes" id="UP000824120">
    <property type="component" value="Chromosome 12"/>
</dbReference>
<gene>
    <name evidence="1" type="ORF">H5410_063276</name>
</gene>
<proteinExistence type="predicted"/>
<accession>A0A9J5WF56</accession>
<reference evidence="1 2" key="1">
    <citation type="submission" date="2020-09" db="EMBL/GenBank/DDBJ databases">
        <title>De no assembly of potato wild relative species, Solanum commersonii.</title>
        <authorList>
            <person name="Cho K."/>
        </authorList>
    </citation>
    <scope>NUCLEOTIDE SEQUENCE [LARGE SCALE GENOMIC DNA]</scope>
    <source>
        <strain evidence="1">LZ3.2</strain>
        <tissue evidence="1">Leaf</tissue>
    </source>
</reference>